<evidence type="ECO:0000256" key="2">
    <source>
        <dbReference type="ARBA" id="ARBA00022553"/>
    </source>
</evidence>
<evidence type="ECO:0000313" key="13">
    <source>
        <dbReference type="RefSeq" id="XP_014479457.1"/>
    </source>
</evidence>
<keyword evidence="6" id="KW-0804">Transcription</keyword>
<evidence type="ECO:0000256" key="3">
    <source>
        <dbReference type="ARBA" id="ARBA00022884"/>
    </source>
</evidence>
<dbReference type="InterPro" id="IPR012677">
    <property type="entry name" value="Nucleotide-bd_a/b_plait_sf"/>
</dbReference>
<evidence type="ECO:0000313" key="14">
    <source>
        <dbReference type="RefSeq" id="XP_014479458.1"/>
    </source>
</evidence>
<keyword evidence="3 8" id="KW-0694">RNA-binding</keyword>
<evidence type="ECO:0000256" key="6">
    <source>
        <dbReference type="ARBA" id="ARBA00023163"/>
    </source>
</evidence>
<feature type="compositionally biased region" description="Basic residues" evidence="9">
    <location>
        <begin position="737"/>
        <end position="753"/>
    </location>
</feature>
<dbReference type="GO" id="GO:0003723">
    <property type="term" value="F:RNA binding"/>
    <property type="evidence" value="ECO:0007669"/>
    <property type="project" value="UniProtKB-UniRule"/>
</dbReference>
<accession>A0A6P3XMH5</accession>
<comment type="subcellular location">
    <subcellularLocation>
        <location evidence="1">Nucleus</location>
    </subcellularLocation>
</comment>
<dbReference type="SMART" id="SM00360">
    <property type="entry name" value="RRM"/>
    <property type="match status" value="1"/>
</dbReference>
<dbReference type="RefSeq" id="XP_014479459.1">
    <property type="nucleotide sequence ID" value="XM_014623973.1"/>
</dbReference>
<feature type="compositionally biased region" description="Basic residues" evidence="9">
    <location>
        <begin position="607"/>
        <end position="627"/>
    </location>
</feature>
<dbReference type="Proteomes" id="UP000515204">
    <property type="component" value="Unplaced"/>
</dbReference>
<evidence type="ECO:0000256" key="9">
    <source>
        <dbReference type="SAM" id="MobiDB-lite"/>
    </source>
</evidence>
<dbReference type="Pfam" id="PF00076">
    <property type="entry name" value="RRM_1"/>
    <property type="match status" value="1"/>
</dbReference>
<evidence type="ECO:0000256" key="4">
    <source>
        <dbReference type="ARBA" id="ARBA00023015"/>
    </source>
</evidence>
<dbReference type="PROSITE" id="PS50102">
    <property type="entry name" value="RRM"/>
    <property type="match status" value="1"/>
</dbReference>
<organism evidence="11 13">
    <name type="scientific">Dinoponera quadriceps</name>
    <name type="common">South American ant</name>
    <dbReference type="NCBI Taxonomy" id="609295"/>
    <lineage>
        <taxon>Eukaryota</taxon>
        <taxon>Metazoa</taxon>
        <taxon>Ecdysozoa</taxon>
        <taxon>Arthropoda</taxon>
        <taxon>Hexapoda</taxon>
        <taxon>Insecta</taxon>
        <taxon>Pterygota</taxon>
        <taxon>Neoptera</taxon>
        <taxon>Endopterygota</taxon>
        <taxon>Hymenoptera</taxon>
        <taxon>Apocrita</taxon>
        <taxon>Aculeata</taxon>
        <taxon>Formicoidea</taxon>
        <taxon>Formicidae</taxon>
        <taxon>Ponerinae</taxon>
        <taxon>Ponerini</taxon>
        <taxon>Dinoponera</taxon>
    </lineage>
</organism>
<keyword evidence="4" id="KW-0805">Transcription regulation</keyword>
<keyword evidence="11" id="KW-1185">Reference proteome</keyword>
<feature type="compositionally biased region" description="Basic and acidic residues" evidence="9">
    <location>
        <begin position="757"/>
        <end position="779"/>
    </location>
</feature>
<dbReference type="PANTHER" id="PTHR15528">
    <property type="entry name" value="PEROXISOME PROLIFERATOR ACTIVATED RECEPTOR GAMMA COACTIVATOR 1 PGC-1 -RELATED"/>
    <property type="match status" value="1"/>
</dbReference>
<keyword evidence="2" id="KW-0597">Phosphoprotein</keyword>
<dbReference type="GO" id="GO:0005634">
    <property type="term" value="C:nucleus"/>
    <property type="evidence" value="ECO:0007669"/>
    <property type="project" value="UniProtKB-SubCell"/>
</dbReference>
<dbReference type="GO" id="GO:0003712">
    <property type="term" value="F:transcription coregulator activity"/>
    <property type="evidence" value="ECO:0007669"/>
    <property type="project" value="InterPro"/>
</dbReference>
<sequence>MVEIESPIPDMETEQRHFHDEGSIHEYYTSIYNPQEGIIQNRSDLLFSCTEQDFNTIPYLLQLQNQAEKKARVSQQLESLQSIELPTVHLKQEEENYDRFIQDMFPELHGVEAMLTESLEELHNVENVLPEPQKEKAEIVKGVEGENECKNVDDLPLSTDGKIEEIEREREIKTEKEINIDLPSTSRQAYGSVKKDTSTKKVRPYAKKRKTNTGNVTPKMKQEQEESAGEGIEAVDLPSLLEKFEEIEKSETLPNDKPTVEDVRRVKLPNKTRNVKQRSCQTDGASNKSTIYTPCHAENSCEKVVMTEVPKRTVLTTHAVLNTEYSENRSNIMFKSKESNSSSIDLEHDYCKVYSNERASKNTSKSHRSETSNQSERCDNQPKKSDVILTQVSCAVNSPSAQKAAPNLINKAPATGDMNIQSVLARTILKSRQKSFAMETQTGPKALQLVSVLKKQQNSSTQCSILTKNIKESIVTTINSSNDEIKNIIQQDNTENIPVQETKKPIRKKLNLEEYRKKREFSNNSNKTGISVQRKLVYLYNAYTMTKPFVEKGEEIWSGCEIDTAIKSVLDNDAGNTKLLNCDAAVQTYETIFEFSGKSPQQESKRRSSRSKSNTKSRSRSKSRTRNKSSSSSSSSSRSRSESRRTRRSGNKSIYRRRSVERNRNKRRSRKSSTSESRSRSLSRNRSSNHSKNRSRSKSRSSSEETRHSRVRRTSRQRSHDSSTSSSLLSTSSSRYYSRRSRSSSRGRSRRSNNRGSNDRERYYDRRYSRSRQDQDMRSRSPLSYHRRHQNERYRKEWQRQVDERRVIYVGNIENGITKADLHRRFERFGRIVGISLHFRPQTNYGFVTFEHKADAYTAIEHGNDGQFPIYQISFGGRRAFCQVNYADLDGAATSSHGSGSSASTENDDYDIVLHKEMRRRKLV</sequence>
<dbReference type="SUPFAM" id="SSF54928">
    <property type="entry name" value="RNA-binding domain, RBD"/>
    <property type="match status" value="1"/>
</dbReference>
<dbReference type="RefSeq" id="XP_014479458.1">
    <property type="nucleotide sequence ID" value="XM_014623972.1"/>
</dbReference>
<gene>
    <name evidence="12 13 14 15 16" type="primary">LOC106746862</name>
</gene>
<evidence type="ECO:0000256" key="7">
    <source>
        <dbReference type="ARBA" id="ARBA00023242"/>
    </source>
</evidence>
<evidence type="ECO:0000313" key="16">
    <source>
        <dbReference type="RefSeq" id="XP_014479460.1"/>
    </source>
</evidence>
<feature type="region of interest" description="Disordered" evidence="9">
    <location>
        <begin position="596"/>
        <end position="792"/>
    </location>
</feature>
<dbReference type="InterPro" id="IPR000504">
    <property type="entry name" value="RRM_dom"/>
</dbReference>
<dbReference type="KEGG" id="dqu:106746862"/>
<dbReference type="RefSeq" id="XP_014479460.1">
    <property type="nucleotide sequence ID" value="XM_014623974.1"/>
</dbReference>
<reference evidence="12 13" key="1">
    <citation type="submission" date="2025-04" db="UniProtKB">
        <authorList>
            <consortium name="RefSeq"/>
        </authorList>
    </citation>
    <scope>IDENTIFICATION</scope>
</reference>
<dbReference type="GeneID" id="106746862"/>
<dbReference type="RefSeq" id="XP_014479456.1">
    <property type="nucleotide sequence ID" value="XM_014623970.1"/>
</dbReference>
<evidence type="ECO:0000256" key="1">
    <source>
        <dbReference type="ARBA" id="ARBA00004123"/>
    </source>
</evidence>
<dbReference type="AlphaFoldDB" id="A0A6P3XMH5"/>
<dbReference type="GO" id="GO:0045944">
    <property type="term" value="P:positive regulation of transcription by RNA polymerase II"/>
    <property type="evidence" value="ECO:0007669"/>
    <property type="project" value="TreeGrafter"/>
</dbReference>
<keyword evidence="7" id="KW-0539">Nucleus</keyword>
<feature type="region of interest" description="Disordered" evidence="9">
    <location>
        <begin position="357"/>
        <end position="383"/>
    </location>
</feature>
<protein>
    <submittedName>
        <fullName evidence="12 13">Uncharacterized protein LOC106746862 isoform X1</fullName>
    </submittedName>
</protein>
<dbReference type="PANTHER" id="PTHR15528:SF11">
    <property type="entry name" value="FI18188P1"/>
    <property type="match status" value="1"/>
</dbReference>
<dbReference type="InterPro" id="IPR034605">
    <property type="entry name" value="PGC-1"/>
</dbReference>
<evidence type="ECO:0000259" key="10">
    <source>
        <dbReference type="PROSITE" id="PS50102"/>
    </source>
</evidence>
<dbReference type="Gene3D" id="3.30.70.330">
    <property type="match status" value="1"/>
</dbReference>
<evidence type="ECO:0000256" key="5">
    <source>
        <dbReference type="ARBA" id="ARBA00023159"/>
    </source>
</evidence>
<keyword evidence="5" id="KW-0010">Activator</keyword>
<evidence type="ECO:0000313" key="12">
    <source>
        <dbReference type="RefSeq" id="XP_014479456.1"/>
    </source>
</evidence>
<feature type="compositionally biased region" description="Basic residues" evidence="9">
    <location>
        <begin position="681"/>
        <end position="699"/>
    </location>
</feature>
<dbReference type="RefSeq" id="XP_014479457.1">
    <property type="nucleotide sequence ID" value="XM_014623971.1"/>
</dbReference>
<feature type="compositionally biased region" description="Basic residues" evidence="9">
    <location>
        <begin position="200"/>
        <end position="211"/>
    </location>
</feature>
<name>A0A6P3XMH5_DINQU</name>
<evidence type="ECO:0000313" key="11">
    <source>
        <dbReference type="Proteomes" id="UP000515204"/>
    </source>
</evidence>
<evidence type="ECO:0000313" key="15">
    <source>
        <dbReference type="RefSeq" id="XP_014479459.1"/>
    </source>
</evidence>
<feature type="compositionally biased region" description="Basic residues" evidence="9">
    <location>
        <begin position="645"/>
        <end position="657"/>
    </location>
</feature>
<dbReference type="InterPro" id="IPR035979">
    <property type="entry name" value="RBD_domain_sf"/>
</dbReference>
<feature type="compositionally biased region" description="Low complexity" evidence="9">
    <location>
        <begin position="628"/>
        <end position="638"/>
    </location>
</feature>
<feature type="region of interest" description="Disordered" evidence="9">
    <location>
        <begin position="189"/>
        <end position="230"/>
    </location>
</feature>
<proteinExistence type="predicted"/>
<feature type="domain" description="RRM" evidence="10">
    <location>
        <begin position="806"/>
        <end position="879"/>
    </location>
</feature>
<dbReference type="OrthoDB" id="10047851at2759"/>
<evidence type="ECO:0000256" key="8">
    <source>
        <dbReference type="PROSITE-ProRule" id="PRU00176"/>
    </source>
</evidence>
<feature type="compositionally biased region" description="Low complexity" evidence="9">
    <location>
        <begin position="722"/>
        <end position="736"/>
    </location>
</feature>